<comment type="caution">
    <text evidence="1">The sequence shown here is derived from an EMBL/GenBank/DDBJ whole genome shotgun (WGS) entry which is preliminary data.</text>
</comment>
<proteinExistence type="predicted"/>
<dbReference type="PANTHER" id="PTHR12286">
    <property type="entry name" value="SACCHAROPINE DEHYDROGENASE-LIKE OXIDOREDUCTASE"/>
    <property type="match status" value="1"/>
</dbReference>
<dbReference type="GO" id="GO:0005739">
    <property type="term" value="C:mitochondrion"/>
    <property type="evidence" value="ECO:0007669"/>
    <property type="project" value="TreeGrafter"/>
</dbReference>
<dbReference type="EMBL" id="CAXKWB010122013">
    <property type="protein sequence ID" value="CAL4237632.1"/>
    <property type="molecule type" value="Genomic_DNA"/>
</dbReference>
<dbReference type="GO" id="GO:0005811">
    <property type="term" value="C:lipid droplet"/>
    <property type="evidence" value="ECO:0007669"/>
    <property type="project" value="TreeGrafter"/>
</dbReference>
<feature type="non-terminal residue" evidence="1">
    <location>
        <position position="182"/>
    </location>
</feature>
<dbReference type="GO" id="GO:0005886">
    <property type="term" value="C:plasma membrane"/>
    <property type="evidence" value="ECO:0007669"/>
    <property type="project" value="TreeGrafter"/>
</dbReference>
<dbReference type="InterPro" id="IPR051276">
    <property type="entry name" value="Saccharopine_DH-like_oxidrdct"/>
</dbReference>
<dbReference type="GO" id="GO:0009247">
    <property type="term" value="P:glycolipid biosynthetic process"/>
    <property type="evidence" value="ECO:0007669"/>
    <property type="project" value="TreeGrafter"/>
</dbReference>
<name>A0AAV2SU20_MEGNR</name>
<keyword evidence="2" id="KW-1185">Reference proteome</keyword>
<reference evidence="1 2" key="1">
    <citation type="submission" date="2024-05" db="EMBL/GenBank/DDBJ databases">
        <authorList>
            <person name="Wallberg A."/>
        </authorList>
    </citation>
    <scope>NUCLEOTIDE SEQUENCE [LARGE SCALE GENOMIC DNA]</scope>
</reference>
<gene>
    <name evidence="1" type="ORF">MNOR_LOCUS40379</name>
</gene>
<dbReference type="AlphaFoldDB" id="A0AAV2SU20"/>
<evidence type="ECO:0000313" key="2">
    <source>
        <dbReference type="Proteomes" id="UP001497623"/>
    </source>
</evidence>
<organism evidence="1 2">
    <name type="scientific">Meganyctiphanes norvegica</name>
    <name type="common">Northern krill</name>
    <name type="synonym">Thysanopoda norvegica</name>
    <dbReference type="NCBI Taxonomy" id="48144"/>
    <lineage>
        <taxon>Eukaryota</taxon>
        <taxon>Metazoa</taxon>
        <taxon>Ecdysozoa</taxon>
        <taxon>Arthropoda</taxon>
        <taxon>Crustacea</taxon>
        <taxon>Multicrustacea</taxon>
        <taxon>Malacostraca</taxon>
        <taxon>Eumalacostraca</taxon>
        <taxon>Eucarida</taxon>
        <taxon>Euphausiacea</taxon>
        <taxon>Euphausiidae</taxon>
        <taxon>Meganyctiphanes</taxon>
    </lineage>
</organism>
<accession>A0AAV2SU20</accession>
<evidence type="ECO:0008006" key="3">
    <source>
        <dbReference type="Google" id="ProtNLM"/>
    </source>
</evidence>
<evidence type="ECO:0000313" key="1">
    <source>
        <dbReference type="EMBL" id="CAL4237632.1"/>
    </source>
</evidence>
<sequence>MFEGKPQCLKENIYYTTAEYGLHITQYLRGFAFKSTLAGMFNYIYFLNHPGHLCCYCLFTFLVVSFPEKMTGGVFSSKGPVREQLKSQKFTSTLIGHGWSEKLVDHSDEHSKEPDASIVVKVSGPDPGYGATSLMMVASAMTILREKHNCTGRGGVMAPGTAFMNTNLIQRLQDRGMTFTIE</sequence>
<dbReference type="Proteomes" id="UP001497623">
    <property type="component" value="Unassembled WGS sequence"/>
</dbReference>
<protein>
    <recommendedName>
        <fullName evidence="3">Saccharopine dehydrogenase</fullName>
    </recommendedName>
</protein>
<dbReference type="PANTHER" id="PTHR12286:SF5">
    <property type="entry name" value="SACCHAROPINE DEHYDROGENASE-LIKE OXIDOREDUCTASE"/>
    <property type="match status" value="1"/>
</dbReference>